<gene>
    <name evidence="2" type="primary">Necator_chrV.g17403</name>
    <name evidence="2" type="ORF">RB195_012613</name>
</gene>
<evidence type="ECO:0000313" key="3">
    <source>
        <dbReference type="Proteomes" id="UP001303046"/>
    </source>
</evidence>
<evidence type="ECO:0000313" key="2">
    <source>
        <dbReference type="EMBL" id="KAK6753117.1"/>
    </source>
</evidence>
<accession>A0ABR1DRQ1</accession>
<feature type="region of interest" description="Disordered" evidence="1">
    <location>
        <begin position="13"/>
        <end position="33"/>
    </location>
</feature>
<sequence>MLCSVLIHQPTPNRLHEVRPSQSASQTSTLTSKLRDYGDINQTYGISFEMRGAGGAEKKDDTRRMHSTMYVAGDVVAEWSQT</sequence>
<name>A0ABR1DRQ1_NECAM</name>
<organism evidence="2 3">
    <name type="scientific">Necator americanus</name>
    <name type="common">Human hookworm</name>
    <dbReference type="NCBI Taxonomy" id="51031"/>
    <lineage>
        <taxon>Eukaryota</taxon>
        <taxon>Metazoa</taxon>
        <taxon>Ecdysozoa</taxon>
        <taxon>Nematoda</taxon>
        <taxon>Chromadorea</taxon>
        <taxon>Rhabditida</taxon>
        <taxon>Rhabditina</taxon>
        <taxon>Rhabditomorpha</taxon>
        <taxon>Strongyloidea</taxon>
        <taxon>Ancylostomatidae</taxon>
        <taxon>Bunostominae</taxon>
        <taxon>Necator</taxon>
    </lineage>
</organism>
<dbReference type="EMBL" id="JAVFWL010000005">
    <property type="protein sequence ID" value="KAK6753117.1"/>
    <property type="molecule type" value="Genomic_DNA"/>
</dbReference>
<evidence type="ECO:0000256" key="1">
    <source>
        <dbReference type="SAM" id="MobiDB-lite"/>
    </source>
</evidence>
<proteinExistence type="predicted"/>
<protein>
    <submittedName>
        <fullName evidence="2">Uncharacterized protein</fullName>
    </submittedName>
</protein>
<comment type="caution">
    <text evidence="2">The sequence shown here is derived from an EMBL/GenBank/DDBJ whole genome shotgun (WGS) entry which is preliminary data.</text>
</comment>
<reference evidence="2 3" key="1">
    <citation type="submission" date="2023-08" db="EMBL/GenBank/DDBJ databases">
        <title>A Necator americanus chromosomal reference genome.</title>
        <authorList>
            <person name="Ilik V."/>
            <person name="Petrzelkova K.J."/>
            <person name="Pardy F."/>
            <person name="Fuh T."/>
            <person name="Niatou-Singa F.S."/>
            <person name="Gouil Q."/>
            <person name="Baker L."/>
            <person name="Ritchie M.E."/>
            <person name="Jex A.R."/>
            <person name="Gazzola D."/>
            <person name="Li H."/>
            <person name="Toshio Fujiwara R."/>
            <person name="Zhan B."/>
            <person name="Aroian R.V."/>
            <person name="Pafco B."/>
            <person name="Schwarz E.M."/>
        </authorList>
    </citation>
    <scope>NUCLEOTIDE SEQUENCE [LARGE SCALE GENOMIC DNA]</scope>
    <source>
        <strain evidence="2 3">Aroian</strain>
        <tissue evidence="2">Whole animal</tissue>
    </source>
</reference>
<keyword evidence="3" id="KW-1185">Reference proteome</keyword>
<feature type="compositionally biased region" description="Low complexity" evidence="1">
    <location>
        <begin position="21"/>
        <end position="32"/>
    </location>
</feature>
<dbReference type="Proteomes" id="UP001303046">
    <property type="component" value="Unassembled WGS sequence"/>
</dbReference>